<evidence type="ECO:0000256" key="1">
    <source>
        <dbReference type="SAM" id="Phobius"/>
    </source>
</evidence>
<sequence>MQLSPPPGQTQNQPYLLFSMASRKYLQTICVFAFFLSASPCFLFTTSSSFFSSQLSMVSFSNSSSLPSK</sequence>
<proteinExistence type="predicted"/>
<feature type="transmembrane region" description="Helical" evidence="1">
    <location>
        <begin position="25"/>
        <end position="45"/>
    </location>
</feature>
<accession>A0A0E9QRB1</accession>
<name>A0A0E9QRB1_ANGAN</name>
<reference evidence="2" key="1">
    <citation type="submission" date="2014-11" db="EMBL/GenBank/DDBJ databases">
        <authorList>
            <person name="Amaro Gonzalez C."/>
        </authorList>
    </citation>
    <scope>NUCLEOTIDE SEQUENCE</scope>
</reference>
<keyword evidence="1" id="KW-0472">Membrane</keyword>
<keyword evidence="1" id="KW-1133">Transmembrane helix</keyword>
<dbReference type="AlphaFoldDB" id="A0A0E9QRB1"/>
<protein>
    <submittedName>
        <fullName evidence="2">Uncharacterized protein</fullName>
    </submittedName>
</protein>
<reference evidence="2" key="2">
    <citation type="journal article" date="2015" name="Fish Shellfish Immunol.">
        <title>Early steps in the European eel (Anguilla anguilla)-Vibrio vulnificus interaction in the gills: Role of the RtxA13 toxin.</title>
        <authorList>
            <person name="Callol A."/>
            <person name="Pajuelo D."/>
            <person name="Ebbesson L."/>
            <person name="Teles M."/>
            <person name="MacKenzie S."/>
            <person name="Amaro C."/>
        </authorList>
    </citation>
    <scope>NUCLEOTIDE SEQUENCE</scope>
</reference>
<organism evidence="2">
    <name type="scientific">Anguilla anguilla</name>
    <name type="common">European freshwater eel</name>
    <name type="synonym">Muraena anguilla</name>
    <dbReference type="NCBI Taxonomy" id="7936"/>
    <lineage>
        <taxon>Eukaryota</taxon>
        <taxon>Metazoa</taxon>
        <taxon>Chordata</taxon>
        <taxon>Craniata</taxon>
        <taxon>Vertebrata</taxon>
        <taxon>Euteleostomi</taxon>
        <taxon>Actinopterygii</taxon>
        <taxon>Neopterygii</taxon>
        <taxon>Teleostei</taxon>
        <taxon>Anguilliformes</taxon>
        <taxon>Anguillidae</taxon>
        <taxon>Anguilla</taxon>
    </lineage>
</organism>
<dbReference type="EMBL" id="GBXM01089076">
    <property type="protein sequence ID" value="JAH19501.1"/>
    <property type="molecule type" value="Transcribed_RNA"/>
</dbReference>
<keyword evidence="1" id="KW-0812">Transmembrane</keyword>
<evidence type="ECO:0000313" key="2">
    <source>
        <dbReference type="EMBL" id="JAH19501.1"/>
    </source>
</evidence>